<dbReference type="InterPro" id="IPR028599">
    <property type="entry name" value="WDR12/Ytm1"/>
</dbReference>
<dbReference type="PANTHER" id="PTHR19855:SF11">
    <property type="entry name" value="RIBOSOME BIOGENESIS PROTEIN WDR12"/>
    <property type="match status" value="1"/>
</dbReference>
<evidence type="ECO:0000256" key="2">
    <source>
        <dbReference type="ARBA" id="ARBA00022552"/>
    </source>
</evidence>
<dbReference type="PROSITE" id="PS00678">
    <property type="entry name" value="WD_REPEATS_1"/>
    <property type="match status" value="2"/>
</dbReference>
<comment type="subunit">
    <text evidence="6">Component of the NOP7 complex, composed of ERB1, NOP7 and YTM1. Within the NOP7 complex ERB1 appears to interact directly with NOP7 and YTM1. The NOP7 complex also associates with the 66S pre-ribosome.</text>
</comment>
<dbReference type="PRINTS" id="PR00320">
    <property type="entry name" value="GPROTEINBRPT"/>
</dbReference>
<dbReference type="Gene3D" id="2.130.10.10">
    <property type="entry name" value="YVTN repeat-like/Quinoprotein amine dehydrogenase"/>
    <property type="match status" value="1"/>
</dbReference>
<evidence type="ECO:0000256" key="8">
    <source>
        <dbReference type="SAM" id="MobiDB-lite"/>
    </source>
</evidence>
<comment type="similarity">
    <text evidence="6">Belongs to the WD repeat WDR12/YTM1 family.</text>
</comment>
<dbReference type="PROSITE" id="PS50294">
    <property type="entry name" value="WD_REPEATS_REGION"/>
    <property type="match status" value="3"/>
</dbReference>
<dbReference type="InterPro" id="IPR036322">
    <property type="entry name" value="WD40_repeat_dom_sf"/>
</dbReference>
<dbReference type="InterPro" id="IPR001680">
    <property type="entry name" value="WD40_rpt"/>
</dbReference>
<dbReference type="Pfam" id="PF08154">
    <property type="entry name" value="NLE"/>
    <property type="match status" value="1"/>
</dbReference>
<comment type="subcellular location">
    <subcellularLocation>
        <location evidence="6">Nucleus</location>
        <location evidence="6">Nucleolus</location>
    </subcellularLocation>
    <subcellularLocation>
        <location evidence="6">Nucleus</location>
        <location evidence="6">Nucleoplasm</location>
    </subcellularLocation>
</comment>
<dbReference type="InterPro" id="IPR019775">
    <property type="entry name" value="WD40_repeat_CS"/>
</dbReference>
<dbReference type="PANTHER" id="PTHR19855">
    <property type="entry name" value="WD40 REPEAT PROTEIN 12, 37"/>
    <property type="match status" value="1"/>
</dbReference>
<organism evidence="10 11">
    <name type="scientific">Coniosporium apollinis</name>
    <dbReference type="NCBI Taxonomy" id="61459"/>
    <lineage>
        <taxon>Eukaryota</taxon>
        <taxon>Fungi</taxon>
        <taxon>Dikarya</taxon>
        <taxon>Ascomycota</taxon>
        <taxon>Pezizomycotina</taxon>
        <taxon>Dothideomycetes</taxon>
        <taxon>Dothideomycetes incertae sedis</taxon>
        <taxon>Coniosporium</taxon>
    </lineage>
</organism>
<feature type="repeat" description="WD" evidence="7">
    <location>
        <begin position="381"/>
        <end position="417"/>
    </location>
</feature>
<dbReference type="PROSITE" id="PS50082">
    <property type="entry name" value="WD_REPEATS_2"/>
    <property type="match status" value="3"/>
</dbReference>
<keyword evidence="5 6" id="KW-0539">Nucleus</keyword>
<comment type="function">
    <text evidence="6">Component of the NOP7 complex, which is required for maturation of the 25S and 5.8S ribosomal RNAs and formation of the 60S ribosome.</text>
</comment>
<evidence type="ECO:0000256" key="5">
    <source>
        <dbReference type="ARBA" id="ARBA00023242"/>
    </source>
</evidence>
<dbReference type="InterPro" id="IPR020472">
    <property type="entry name" value="WD40_PAC1"/>
</dbReference>
<evidence type="ECO:0000256" key="3">
    <source>
        <dbReference type="ARBA" id="ARBA00022574"/>
    </source>
</evidence>
<proteinExistence type="inferred from homology"/>
<comment type="caution">
    <text evidence="10">The sequence shown here is derived from an EMBL/GenBank/DDBJ whole genome shotgun (WGS) entry which is preliminary data.</text>
</comment>
<name>A0ABQ9P2A5_9PEZI</name>
<evidence type="ECO:0000256" key="6">
    <source>
        <dbReference type="HAMAP-Rule" id="MF_03029"/>
    </source>
</evidence>
<feature type="repeat" description="WD" evidence="7">
    <location>
        <begin position="294"/>
        <end position="336"/>
    </location>
</feature>
<evidence type="ECO:0000313" key="10">
    <source>
        <dbReference type="EMBL" id="KAJ9668744.1"/>
    </source>
</evidence>
<sequence>MSNPASAGDQAKVRIQLTTRHADLGLPQDTGPLLVSTSLRRIQLSSLVNNILSTPRPVPFEFLINGQFLRTSIDDFLTKNGISAETTLTVEYVRALIPPTYVASFEHDDWVSSVDVLSASSAAAGWANADIPAGQEKILSASFDGYLHMWDTSGQLVATSSPTSHGQHPIQSAKFLSPTKLVSAGDDCCVRIWNYSSPTSTDNPSAPASITPSLELYGHHGAINTISVHAPTSRILSASSDHTLGLWSTQKSSAPAAPSDLLPENSPSLTSSNKRRKISQPSPTPPRRGPLSLLTGHTQQVSSAVFAPTDSSVAYSASWDHSLKTWDLPTGTCVDTRTTAHPLYSLLALSGITLLAAGTSARHITLIDPRTSARSIAALTLRGHSNAVVALAQEPGSWYGLVSGSYDGSCRVWDIRSVRPGGAEIGGGQVGESVYRIGRESLRGKREPVGGEGVRVFGVAWDREVGILSAGEDKRVQVNKGS</sequence>
<dbReference type="InterPro" id="IPR012972">
    <property type="entry name" value="NLE"/>
</dbReference>
<dbReference type="SMART" id="SM00320">
    <property type="entry name" value="WD40"/>
    <property type="match status" value="6"/>
</dbReference>
<dbReference type="SUPFAM" id="SSF50978">
    <property type="entry name" value="WD40 repeat-like"/>
    <property type="match status" value="1"/>
</dbReference>
<evidence type="ECO:0000256" key="7">
    <source>
        <dbReference type="PROSITE-ProRule" id="PRU00221"/>
    </source>
</evidence>
<feature type="region of interest" description="Disordered" evidence="8">
    <location>
        <begin position="249"/>
        <end position="294"/>
    </location>
</feature>
<feature type="repeat" description="WD" evidence="7">
    <location>
        <begin position="216"/>
        <end position="257"/>
    </location>
</feature>
<evidence type="ECO:0000256" key="4">
    <source>
        <dbReference type="ARBA" id="ARBA00022737"/>
    </source>
</evidence>
<reference evidence="10" key="1">
    <citation type="submission" date="2022-10" db="EMBL/GenBank/DDBJ databases">
        <title>Culturing micro-colonial fungi from biological soil crusts in the Mojave desert and describing Neophaeococcomyces mojavensis, and introducing the new genera and species Taxawa tesnikishii.</title>
        <authorList>
            <person name="Kurbessoian T."/>
            <person name="Stajich J.E."/>
        </authorList>
    </citation>
    <scope>NUCLEOTIDE SEQUENCE</scope>
    <source>
        <strain evidence="10">TK_1</strain>
    </source>
</reference>
<keyword evidence="1 6" id="KW-0690">Ribosome biogenesis</keyword>
<gene>
    <name evidence="10" type="primary">YTM1_1</name>
    <name evidence="6" type="synonym">YTM1</name>
    <name evidence="10" type="ORF">H2201_000988</name>
</gene>
<evidence type="ECO:0000256" key="1">
    <source>
        <dbReference type="ARBA" id="ARBA00022517"/>
    </source>
</evidence>
<keyword evidence="3 7" id="KW-0853">WD repeat</keyword>
<keyword evidence="11" id="KW-1185">Reference proteome</keyword>
<protein>
    <recommendedName>
        <fullName evidence="6">Ribosome biogenesis protein YTM1</fullName>
    </recommendedName>
</protein>
<keyword evidence="2 6" id="KW-0698">rRNA processing</keyword>
<keyword evidence="4" id="KW-0677">Repeat</keyword>
<dbReference type="Proteomes" id="UP001172684">
    <property type="component" value="Unassembled WGS sequence"/>
</dbReference>
<evidence type="ECO:0000313" key="11">
    <source>
        <dbReference type="Proteomes" id="UP001172684"/>
    </source>
</evidence>
<accession>A0ABQ9P2A5</accession>
<dbReference type="HAMAP" id="MF_03029">
    <property type="entry name" value="WDR12"/>
    <property type="match status" value="1"/>
</dbReference>
<feature type="domain" description="NLE" evidence="9">
    <location>
        <begin position="13"/>
        <end position="77"/>
    </location>
</feature>
<dbReference type="EMBL" id="JAPDRL010000005">
    <property type="protein sequence ID" value="KAJ9668744.1"/>
    <property type="molecule type" value="Genomic_DNA"/>
</dbReference>
<evidence type="ECO:0000259" key="9">
    <source>
        <dbReference type="Pfam" id="PF08154"/>
    </source>
</evidence>
<dbReference type="InterPro" id="IPR015943">
    <property type="entry name" value="WD40/YVTN_repeat-like_dom_sf"/>
</dbReference>
<dbReference type="Pfam" id="PF00400">
    <property type="entry name" value="WD40"/>
    <property type="match status" value="4"/>
</dbReference>